<dbReference type="Proteomes" id="UP000664122">
    <property type="component" value="Unassembled WGS sequence"/>
</dbReference>
<proteinExistence type="predicted"/>
<dbReference type="EMBL" id="JAFMPP010000001">
    <property type="protein sequence ID" value="MBO0661385.1"/>
    <property type="molecule type" value="Genomic_DNA"/>
</dbReference>
<evidence type="ECO:0000313" key="2">
    <source>
        <dbReference type="Proteomes" id="UP000664122"/>
    </source>
</evidence>
<comment type="caution">
    <text evidence="1">The sequence shown here is derived from an EMBL/GenBank/DDBJ whole genome shotgun (WGS) entry which is preliminary data.</text>
</comment>
<keyword evidence="2" id="KW-1185">Reference proteome</keyword>
<evidence type="ECO:0000313" key="1">
    <source>
        <dbReference type="EMBL" id="MBO0661385.1"/>
    </source>
</evidence>
<protein>
    <submittedName>
        <fullName evidence="1">Uncharacterized protein</fullName>
    </submittedName>
</protein>
<dbReference type="AlphaFoldDB" id="A0A939JSS1"/>
<accession>A0A939JSS1</accession>
<organism evidence="1 2">
    <name type="scientific">Jiella flava</name>
    <dbReference type="NCBI Taxonomy" id="2816857"/>
    <lineage>
        <taxon>Bacteria</taxon>
        <taxon>Pseudomonadati</taxon>
        <taxon>Pseudomonadota</taxon>
        <taxon>Alphaproteobacteria</taxon>
        <taxon>Hyphomicrobiales</taxon>
        <taxon>Aurantimonadaceae</taxon>
        <taxon>Jiella</taxon>
    </lineage>
</organism>
<sequence>MFFLVSGLRTSFTLFGFRVVECIAKASFGDVQTAQVDNLERFYEALKSRSTDAMVVFLQNNESRITTLLRRTQSKVVVFGADVSDAAALFIHRYNRPFAAAVRVSALAAAGLAELCESASVVLYPKLGVDAKLLPLVQSLALFYGIDPDKAFLKRVAKHLRIASLDSTTTIGPLLHKFWLEGTKDAADMLSDEERGILDALDQSYGELMVSGGYETVSWPIGALYSPIEKQIGFSSPVELVGQARRLTYGPYLHLPAGDWLFESVLSVSENQSGNKMEVILRERHTARAQTTFDLPARGRLAVTLRFMIENVRNPVEIYFSVKEAGIEGIVEIESLRFQKYKPDEPSSTS</sequence>
<dbReference type="RefSeq" id="WP_207256009.1">
    <property type="nucleotide sequence ID" value="NZ_JAFMPP010000001.1"/>
</dbReference>
<reference evidence="1" key="1">
    <citation type="submission" date="2021-03" db="EMBL/GenBank/DDBJ databases">
        <title>Whole genome sequence of Jiella sp. CQZ9-1.</title>
        <authorList>
            <person name="Tuo L."/>
        </authorList>
    </citation>
    <scope>NUCLEOTIDE SEQUENCE</scope>
    <source>
        <strain evidence="1">CQZ9-1</strain>
    </source>
</reference>
<name>A0A939JSS1_9HYPH</name>
<gene>
    <name evidence="1" type="ORF">J1C48_02245</name>
</gene>